<proteinExistence type="predicted"/>
<organism evidence="3 4">
    <name type="scientific">Aphanomyces euteiches</name>
    <dbReference type="NCBI Taxonomy" id="100861"/>
    <lineage>
        <taxon>Eukaryota</taxon>
        <taxon>Sar</taxon>
        <taxon>Stramenopiles</taxon>
        <taxon>Oomycota</taxon>
        <taxon>Saprolegniomycetes</taxon>
        <taxon>Saprolegniales</taxon>
        <taxon>Verrucalvaceae</taxon>
        <taxon>Aphanomyces</taxon>
    </lineage>
</organism>
<dbReference type="InterPro" id="IPR000953">
    <property type="entry name" value="Chromo/chromo_shadow_dom"/>
</dbReference>
<dbReference type="InterPro" id="IPR001584">
    <property type="entry name" value="Integrase_cat-core"/>
</dbReference>
<name>A0A6G0XEW4_9STRA</name>
<dbReference type="AlphaFoldDB" id="A0A6G0XEW4"/>
<reference evidence="3 4" key="1">
    <citation type="submission" date="2019-07" db="EMBL/GenBank/DDBJ databases">
        <title>Genomics analysis of Aphanomyces spp. identifies a new class of oomycete effector associated with host adaptation.</title>
        <authorList>
            <person name="Gaulin E."/>
        </authorList>
    </citation>
    <scope>NUCLEOTIDE SEQUENCE [LARGE SCALE GENOMIC DNA]</scope>
    <source>
        <strain evidence="3 4">ATCC 201684</strain>
    </source>
</reference>
<accession>A0A6G0XEW4</accession>
<dbReference type="Proteomes" id="UP000481153">
    <property type="component" value="Unassembled WGS sequence"/>
</dbReference>
<dbReference type="InterPro" id="IPR012337">
    <property type="entry name" value="RNaseH-like_sf"/>
</dbReference>
<evidence type="ECO:0008006" key="5">
    <source>
        <dbReference type="Google" id="ProtNLM"/>
    </source>
</evidence>
<dbReference type="SUPFAM" id="SSF54160">
    <property type="entry name" value="Chromo domain-like"/>
    <property type="match status" value="1"/>
</dbReference>
<dbReference type="VEuPathDB" id="FungiDB:AeMF1_019757"/>
<dbReference type="PANTHER" id="PTHR37984:SF12">
    <property type="entry name" value="RIBONUCLEASE H"/>
    <property type="match status" value="1"/>
</dbReference>
<sequence length="368" mass="41218">MAPHATKPNEILHWDFLYMENGYLLVAKDDFSQFKWFWETDVANAQVVARCLLQWFGVFGVCYHWMTDQGSHFKNEVIAGLQHTLGAHHHFTTARCPWANGTAESAMKITLKTFRALLSEWLMQPEQWRQIVPIVMLVLNQTPSETIGGIAPITAMTGSKPMSPLDLIPIPGSAEVVTLQELAEERAGHKSQEESPSKLNVTWRGPAQVVKAKSGWIFEIPNLITGIVREAHASRLKFYTDESLNVDEELLSHVAHNADGHVIDHLVDCRFNPKTAAFEVLVSWRGLQEIENSWEPATNLLEDIPVVLKRYVQEHGDKEVVSDMAAALGLDQVLGGIVANWTFAEALECFQETIQDSDHFNPTCAVIG</sequence>
<dbReference type="GO" id="GO:0003676">
    <property type="term" value="F:nucleic acid binding"/>
    <property type="evidence" value="ECO:0007669"/>
    <property type="project" value="InterPro"/>
</dbReference>
<comment type="caution">
    <text evidence="3">The sequence shown here is derived from an EMBL/GenBank/DDBJ whole genome shotgun (WGS) entry which is preliminary data.</text>
</comment>
<gene>
    <name evidence="3" type="ORF">Ae201684_005613</name>
</gene>
<evidence type="ECO:0000259" key="2">
    <source>
        <dbReference type="PROSITE" id="PS50994"/>
    </source>
</evidence>
<dbReference type="CDD" id="cd00024">
    <property type="entry name" value="CD_CSD"/>
    <property type="match status" value="1"/>
</dbReference>
<dbReference type="SUPFAM" id="SSF53098">
    <property type="entry name" value="Ribonuclease H-like"/>
    <property type="match status" value="1"/>
</dbReference>
<feature type="domain" description="Chromo" evidence="1">
    <location>
        <begin position="261"/>
        <end position="323"/>
    </location>
</feature>
<dbReference type="InterPro" id="IPR036397">
    <property type="entry name" value="RNaseH_sf"/>
</dbReference>
<protein>
    <recommendedName>
        <fullName evidence="5">Integrase catalytic domain-containing protein</fullName>
    </recommendedName>
</protein>
<evidence type="ECO:0000259" key="1">
    <source>
        <dbReference type="PROSITE" id="PS50013"/>
    </source>
</evidence>
<dbReference type="PROSITE" id="PS50994">
    <property type="entry name" value="INTEGRASE"/>
    <property type="match status" value="1"/>
</dbReference>
<feature type="domain" description="Integrase catalytic" evidence="2">
    <location>
        <begin position="4"/>
        <end position="160"/>
    </location>
</feature>
<dbReference type="Gene3D" id="2.40.50.40">
    <property type="match status" value="1"/>
</dbReference>
<dbReference type="EMBL" id="VJMJ01000072">
    <property type="protein sequence ID" value="KAF0738563.1"/>
    <property type="molecule type" value="Genomic_DNA"/>
</dbReference>
<dbReference type="GO" id="GO:0015074">
    <property type="term" value="P:DNA integration"/>
    <property type="evidence" value="ECO:0007669"/>
    <property type="project" value="InterPro"/>
</dbReference>
<dbReference type="InterPro" id="IPR023780">
    <property type="entry name" value="Chromo_domain"/>
</dbReference>
<evidence type="ECO:0000313" key="4">
    <source>
        <dbReference type="Proteomes" id="UP000481153"/>
    </source>
</evidence>
<dbReference type="InterPro" id="IPR050951">
    <property type="entry name" value="Retrovirus_Pol_polyprotein"/>
</dbReference>
<dbReference type="PANTHER" id="PTHR37984">
    <property type="entry name" value="PROTEIN CBG26694"/>
    <property type="match status" value="1"/>
</dbReference>
<keyword evidence="4" id="KW-1185">Reference proteome</keyword>
<dbReference type="SMART" id="SM00298">
    <property type="entry name" value="CHROMO"/>
    <property type="match status" value="1"/>
</dbReference>
<dbReference type="Pfam" id="PF00385">
    <property type="entry name" value="Chromo"/>
    <property type="match status" value="1"/>
</dbReference>
<dbReference type="Pfam" id="PF00665">
    <property type="entry name" value="rve"/>
    <property type="match status" value="1"/>
</dbReference>
<evidence type="ECO:0000313" key="3">
    <source>
        <dbReference type="EMBL" id="KAF0738563.1"/>
    </source>
</evidence>
<dbReference type="PROSITE" id="PS50013">
    <property type="entry name" value="CHROMO_2"/>
    <property type="match status" value="1"/>
</dbReference>
<dbReference type="Gene3D" id="3.30.420.10">
    <property type="entry name" value="Ribonuclease H-like superfamily/Ribonuclease H"/>
    <property type="match status" value="1"/>
</dbReference>
<dbReference type="InterPro" id="IPR016197">
    <property type="entry name" value="Chromo-like_dom_sf"/>
</dbReference>